<evidence type="ECO:0000256" key="7">
    <source>
        <dbReference type="SAM" id="Phobius"/>
    </source>
</evidence>
<feature type="compositionally biased region" description="Gly residues" evidence="6">
    <location>
        <begin position="1"/>
        <end position="10"/>
    </location>
</feature>
<keyword evidence="5 7" id="KW-0472">Membrane</keyword>
<dbReference type="PANTHER" id="PTHR45649:SF1">
    <property type="entry name" value="TRANSPORTER, PUTATIVE (EUROFUNG)-RELATED"/>
    <property type="match status" value="1"/>
</dbReference>
<keyword evidence="2" id="KW-0813">Transport</keyword>
<dbReference type="GO" id="GO:0022857">
    <property type="term" value="F:transmembrane transporter activity"/>
    <property type="evidence" value="ECO:0007669"/>
    <property type="project" value="InterPro"/>
</dbReference>
<evidence type="ECO:0000256" key="3">
    <source>
        <dbReference type="ARBA" id="ARBA00022692"/>
    </source>
</evidence>
<dbReference type="PANTHER" id="PTHR45649">
    <property type="entry name" value="AMINO-ACID PERMEASE BAT1"/>
    <property type="match status" value="1"/>
</dbReference>
<dbReference type="PIRSF" id="PIRSF006060">
    <property type="entry name" value="AA_transporter"/>
    <property type="match status" value="1"/>
</dbReference>
<feature type="transmembrane region" description="Helical" evidence="7">
    <location>
        <begin position="216"/>
        <end position="234"/>
    </location>
</feature>
<reference evidence="8 9" key="1">
    <citation type="submission" date="2015-04" db="EMBL/GenBank/DDBJ databases">
        <authorList>
            <person name="Heijne W.H."/>
            <person name="Fedorova N.D."/>
            <person name="Nierman W.C."/>
            <person name="Vollebregt A.W."/>
            <person name="Zhao Z."/>
            <person name="Wu L."/>
            <person name="Kumar M."/>
            <person name="Stam H."/>
            <person name="van den Berg M.A."/>
            <person name="Pel H.J."/>
        </authorList>
    </citation>
    <scope>NUCLEOTIDE SEQUENCE [LARGE SCALE GENOMIC DNA]</scope>
    <source>
        <strain evidence="8 9">CBS 393.64</strain>
    </source>
</reference>
<sequence>MEAQGQGHGQGQELKSMSIDPSPDAEGEPETEEVADLSSVRHSQRHEDHLLRRLGKRPVLKRTFGFMSILGFSCTILVTWEGSMVGGPAGVIYSYLFVWAGTFATFTTMGELASMAPTSGGQYHWTSMLAPRAAHKFYSYLADADKPGWLTVLGWQAAVASSAYLSGSLIQGLVVLADASYSPQPWQTTLVIWAVVGFGVLINVAVSGLLPKFEGVILIIHLLGFFAVLIPLVYMGDHNSAAFVFTTFINGGNWQTQGLSFCVGIVGSMFAFMGADAAVHMSEEIRHASVMVPRSILTSLVLNGTLGFAMILATLFVLTNVDAAMDSPTGYPFMEIFYQATHSRGGSTVMAAIVTAMMVTATVGAIASSSRMIWSFARDRGMPGWRVLSKVDPRTAIPMYAVAVATVVGCLLALIVIGSETVFNDVISLSVSSLYTSYLLCACLLLYRRCTGGILSETTEVVHAVRNTAGAQLVWGPFHVLGIWGVFVNSFAVVYLVIGVFFSLWPPDRFVTPSTMNFSVVGTGGVVLLSTLYYIFVAKGTYTGPVVEVTNNVIGIAILDTASLKETYYI</sequence>
<dbReference type="AlphaFoldDB" id="A0A0F4YQZ9"/>
<feature type="transmembrane region" description="Helical" evidence="7">
    <location>
        <begin position="429"/>
        <end position="447"/>
    </location>
</feature>
<keyword evidence="3 7" id="KW-0812">Transmembrane</keyword>
<dbReference type="GO" id="GO:0016020">
    <property type="term" value="C:membrane"/>
    <property type="evidence" value="ECO:0007669"/>
    <property type="project" value="UniProtKB-SubCell"/>
</dbReference>
<feature type="transmembrane region" description="Helical" evidence="7">
    <location>
        <begin position="92"/>
        <end position="113"/>
    </location>
</feature>
<gene>
    <name evidence="8" type="ORF">T310_5941</name>
</gene>
<organism evidence="8 9">
    <name type="scientific">Rasamsonia emersonii (strain ATCC 16479 / CBS 393.64 / IMI 116815)</name>
    <dbReference type="NCBI Taxonomy" id="1408163"/>
    <lineage>
        <taxon>Eukaryota</taxon>
        <taxon>Fungi</taxon>
        <taxon>Dikarya</taxon>
        <taxon>Ascomycota</taxon>
        <taxon>Pezizomycotina</taxon>
        <taxon>Eurotiomycetes</taxon>
        <taxon>Eurotiomycetidae</taxon>
        <taxon>Eurotiales</taxon>
        <taxon>Trichocomaceae</taxon>
        <taxon>Rasamsonia</taxon>
    </lineage>
</organism>
<feature type="transmembrane region" description="Helical" evidence="7">
    <location>
        <begin position="516"/>
        <end position="536"/>
    </location>
</feature>
<name>A0A0F4YQZ9_RASE3</name>
<dbReference type="STRING" id="1408163.A0A0F4YQZ9"/>
<evidence type="ECO:0000256" key="5">
    <source>
        <dbReference type="ARBA" id="ARBA00023136"/>
    </source>
</evidence>
<dbReference type="GeneID" id="25318261"/>
<dbReference type="OrthoDB" id="3257095at2759"/>
<dbReference type="Gene3D" id="1.20.1740.10">
    <property type="entry name" value="Amino acid/polyamine transporter I"/>
    <property type="match status" value="1"/>
</dbReference>
<evidence type="ECO:0000256" key="2">
    <source>
        <dbReference type="ARBA" id="ARBA00022448"/>
    </source>
</evidence>
<feature type="transmembrane region" description="Helical" evidence="7">
    <location>
        <begin position="296"/>
        <end position="318"/>
    </location>
</feature>
<dbReference type="InterPro" id="IPR002293">
    <property type="entry name" value="AA/rel_permease1"/>
</dbReference>
<proteinExistence type="predicted"/>
<dbReference type="Pfam" id="PF13520">
    <property type="entry name" value="AA_permease_2"/>
    <property type="match status" value="1"/>
</dbReference>
<keyword evidence="4 7" id="KW-1133">Transmembrane helix</keyword>
<feature type="transmembrane region" description="Helical" evidence="7">
    <location>
        <begin position="395"/>
        <end position="417"/>
    </location>
</feature>
<accession>A0A0F4YQZ9</accession>
<dbReference type="RefSeq" id="XP_013326675.1">
    <property type="nucleotide sequence ID" value="XM_013471221.1"/>
</dbReference>
<evidence type="ECO:0000256" key="4">
    <source>
        <dbReference type="ARBA" id="ARBA00022989"/>
    </source>
</evidence>
<evidence type="ECO:0008006" key="10">
    <source>
        <dbReference type="Google" id="ProtNLM"/>
    </source>
</evidence>
<feature type="compositionally biased region" description="Acidic residues" evidence="6">
    <location>
        <begin position="23"/>
        <end position="35"/>
    </location>
</feature>
<feature type="transmembrane region" description="Helical" evidence="7">
    <location>
        <begin position="481"/>
        <end position="504"/>
    </location>
</feature>
<feature type="region of interest" description="Disordered" evidence="6">
    <location>
        <begin position="1"/>
        <end position="43"/>
    </location>
</feature>
<feature type="transmembrane region" description="Helical" evidence="7">
    <location>
        <begin position="190"/>
        <end position="209"/>
    </location>
</feature>
<feature type="transmembrane region" description="Helical" evidence="7">
    <location>
        <begin position="254"/>
        <end position="275"/>
    </location>
</feature>
<comment type="caution">
    <text evidence="8">The sequence shown here is derived from an EMBL/GenBank/DDBJ whole genome shotgun (WGS) entry which is preliminary data.</text>
</comment>
<feature type="transmembrane region" description="Helical" evidence="7">
    <location>
        <begin position="349"/>
        <end position="374"/>
    </location>
</feature>
<protein>
    <recommendedName>
        <fullName evidence="10">Choline transport protein</fullName>
    </recommendedName>
</protein>
<comment type="subcellular location">
    <subcellularLocation>
        <location evidence="1">Membrane</location>
        <topology evidence="1">Multi-pass membrane protein</topology>
    </subcellularLocation>
</comment>
<evidence type="ECO:0000256" key="6">
    <source>
        <dbReference type="SAM" id="MobiDB-lite"/>
    </source>
</evidence>
<dbReference type="EMBL" id="LASV01000294">
    <property type="protein sequence ID" value="KKA20063.1"/>
    <property type="molecule type" value="Genomic_DNA"/>
</dbReference>
<evidence type="ECO:0000313" key="9">
    <source>
        <dbReference type="Proteomes" id="UP000053958"/>
    </source>
</evidence>
<feature type="transmembrane region" description="Helical" evidence="7">
    <location>
        <begin position="59"/>
        <end position="80"/>
    </location>
</feature>
<keyword evidence="9" id="KW-1185">Reference proteome</keyword>
<evidence type="ECO:0000313" key="8">
    <source>
        <dbReference type="EMBL" id="KKA20063.1"/>
    </source>
</evidence>
<feature type="transmembrane region" description="Helical" evidence="7">
    <location>
        <begin position="149"/>
        <end position="170"/>
    </location>
</feature>
<dbReference type="Proteomes" id="UP000053958">
    <property type="component" value="Unassembled WGS sequence"/>
</dbReference>
<evidence type="ECO:0000256" key="1">
    <source>
        <dbReference type="ARBA" id="ARBA00004141"/>
    </source>
</evidence>